<accession>A0A016TJR4</accession>
<dbReference type="OrthoDB" id="7951431at2759"/>
<dbReference type="GO" id="GO:0003676">
    <property type="term" value="F:nucleic acid binding"/>
    <property type="evidence" value="ECO:0007669"/>
    <property type="project" value="InterPro"/>
</dbReference>
<dbReference type="Gene3D" id="3.30.420.10">
    <property type="entry name" value="Ribonuclease H-like superfamily/Ribonuclease H"/>
    <property type="match status" value="1"/>
</dbReference>
<dbReference type="Proteomes" id="UP000024635">
    <property type="component" value="Unassembled WGS sequence"/>
</dbReference>
<dbReference type="AlphaFoldDB" id="A0A016TJR4"/>
<evidence type="ECO:0000313" key="1">
    <source>
        <dbReference type="EMBL" id="EYC02902.1"/>
    </source>
</evidence>
<dbReference type="STRING" id="53326.A0A016TJR4"/>
<gene>
    <name evidence="1" type="primary">Acey_s0097.g3010</name>
    <name evidence="1" type="ORF">Y032_0097g3010</name>
</gene>
<dbReference type="EMBL" id="JARK01001433">
    <property type="protein sequence ID" value="EYC02902.1"/>
    <property type="molecule type" value="Genomic_DNA"/>
</dbReference>
<organism evidence="1 2">
    <name type="scientific">Ancylostoma ceylanicum</name>
    <dbReference type="NCBI Taxonomy" id="53326"/>
    <lineage>
        <taxon>Eukaryota</taxon>
        <taxon>Metazoa</taxon>
        <taxon>Ecdysozoa</taxon>
        <taxon>Nematoda</taxon>
        <taxon>Chromadorea</taxon>
        <taxon>Rhabditida</taxon>
        <taxon>Rhabditina</taxon>
        <taxon>Rhabditomorpha</taxon>
        <taxon>Strongyloidea</taxon>
        <taxon>Ancylostomatidae</taxon>
        <taxon>Ancylostomatinae</taxon>
        <taxon>Ancylostoma</taxon>
    </lineage>
</organism>
<comment type="caution">
    <text evidence="1">The sequence shown here is derived from an EMBL/GenBank/DDBJ whole genome shotgun (WGS) entry which is preliminary data.</text>
</comment>
<evidence type="ECO:0000313" key="2">
    <source>
        <dbReference type="Proteomes" id="UP000024635"/>
    </source>
</evidence>
<name>A0A016TJR4_9BILA</name>
<dbReference type="InterPro" id="IPR036397">
    <property type="entry name" value="RNaseH_sf"/>
</dbReference>
<sequence length="96" mass="10868">MVWGGISDLGRAKLVFVQQGIEIYVELHLKQILEYAVIPWTEWNATDIEWAFHQDCAPAHGEKKALECCGSNLPCFWRKDVWPSNSPDLSPLDIAA</sequence>
<proteinExistence type="predicted"/>
<keyword evidence="2" id="KW-1185">Reference proteome</keyword>
<reference evidence="2" key="1">
    <citation type="journal article" date="2015" name="Nat. Genet.">
        <title>The genome and transcriptome of the zoonotic hookworm Ancylostoma ceylanicum identify infection-specific gene families.</title>
        <authorList>
            <person name="Schwarz E.M."/>
            <person name="Hu Y."/>
            <person name="Antoshechkin I."/>
            <person name="Miller M.M."/>
            <person name="Sternberg P.W."/>
            <person name="Aroian R.V."/>
        </authorList>
    </citation>
    <scope>NUCLEOTIDE SEQUENCE</scope>
    <source>
        <strain evidence="2">HY135</strain>
    </source>
</reference>
<protein>
    <submittedName>
        <fullName evidence="1">Uncharacterized protein</fullName>
    </submittedName>
</protein>